<dbReference type="Proteomes" id="UP001497512">
    <property type="component" value="Chromosome 6"/>
</dbReference>
<keyword evidence="2" id="KW-1185">Reference proteome</keyword>
<proteinExistence type="predicted"/>
<sequence>MVCEEPGWVVVALDGRLAQEGKGPSDHDVMGCLPFVLDSLVSFPGALRHRALQSLTREHPECAKAHPSFRPLIPSGVPLVLRMNGLPKSGYLSILVAVVGSDLVRPGFMFNQAPTMLFHIEHCSLFTLGVTRSRLKSGLVGPLPWTRSLV</sequence>
<evidence type="ECO:0000313" key="2">
    <source>
        <dbReference type="Proteomes" id="UP001497512"/>
    </source>
</evidence>
<accession>A0ABP0USJ8</accession>
<organism evidence="1 2">
    <name type="scientific">Sphagnum troendelagicum</name>
    <dbReference type="NCBI Taxonomy" id="128251"/>
    <lineage>
        <taxon>Eukaryota</taxon>
        <taxon>Viridiplantae</taxon>
        <taxon>Streptophyta</taxon>
        <taxon>Embryophyta</taxon>
        <taxon>Bryophyta</taxon>
        <taxon>Sphagnophytina</taxon>
        <taxon>Sphagnopsida</taxon>
        <taxon>Sphagnales</taxon>
        <taxon>Sphagnaceae</taxon>
        <taxon>Sphagnum</taxon>
    </lineage>
</organism>
<gene>
    <name evidence="1" type="ORF">CSSPTR1EN2_LOCUS19384</name>
</gene>
<reference evidence="1" key="1">
    <citation type="submission" date="2024-02" db="EMBL/GenBank/DDBJ databases">
        <authorList>
            <consortium name="ELIXIR-Norway"/>
            <consortium name="Elixir Norway"/>
        </authorList>
    </citation>
    <scope>NUCLEOTIDE SEQUENCE</scope>
</reference>
<evidence type="ECO:0000313" key="1">
    <source>
        <dbReference type="EMBL" id="CAK9228744.1"/>
    </source>
</evidence>
<dbReference type="EMBL" id="OZ019898">
    <property type="protein sequence ID" value="CAK9228744.1"/>
    <property type="molecule type" value="Genomic_DNA"/>
</dbReference>
<name>A0ABP0USJ8_9BRYO</name>
<protein>
    <submittedName>
        <fullName evidence="1">Uncharacterized protein</fullName>
    </submittedName>
</protein>